<feature type="transmembrane region" description="Helical" evidence="7">
    <location>
        <begin position="12"/>
        <end position="31"/>
    </location>
</feature>
<feature type="transmembrane region" description="Helical" evidence="7">
    <location>
        <begin position="73"/>
        <end position="98"/>
    </location>
</feature>
<evidence type="ECO:0000313" key="10">
    <source>
        <dbReference type="Proteomes" id="UP000028709"/>
    </source>
</evidence>
<dbReference type="Proteomes" id="UP000028709">
    <property type="component" value="Unassembled WGS sequence"/>
</dbReference>
<gene>
    <name evidence="9" type="ORF">IQ37_16280</name>
</gene>
<proteinExistence type="inferred from homology"/>
<dbReference type="InterPro" id="IPR003362">
    <property type="entry name" value="Bact_transf"/>
</dbReference>
<dbReference type="NCBIfam" id="TIGR03025">
    <property type="entry name" value="EPS_sugtrans"/>
    <property type="match status" value="1"/>
</dbReference>
<keyword evidence="4 7" id="KW-0812">Transmembrane</keyword>
<evidence type="ECO:0000256" key="7">
    <source>
        <dbReference type="SAM" id="Phobius"/>
    </source>
</evidence>
<name>A0A086ARJ0_9FLAO</name>
<evidence type="ECO:0000256" key="6">
    <source>
        <dbReference type="ARBA" id="ARBA00023136"/>
    </source>
</evidence>
<dbReference type="EMBL" id="JPRJ01000039">
    <property type="protein sequence ID" value="KFF19304.1"/>
    <property type="molecule type" value="Genomic_DNA"/>
</dbReference>
<keyword evidence="3 9" id="KW-0808">Transferase</keyword>
<sequence length="456" mass="53552">MQRIRYSRYLKSIILLLDLVVIASVFIFFFLSRNQDILHNRDIWYENSFPLLLLISFWVLLSGRTKIYNIRRNLTYTIFIERIVTHFILFVLGLLLIRKVSNNKFFSSELSWLSLYLFSFIFITKSFIYFGIKYLRSLGINNRNVMFLSENTSTQILKSILKERKDYGYQIFEYNPDEIQMDELQYFWRNNGIHTLFLPLENTFSPKTEVEIFRLAEANKVHISLIPNISQTDLFSYDLGYVETQPVLNQIKYPLDYYSNYLFKRLFDIIFSLLVMVGICSWLFPIIAIVIKLSSKGPIFFIQKRYGFHEEVFNCLKFRTMVVNDESTTKTTSQNDSRITEFGKFLRKTSLDEMPQFINVLKGEMSIVGPRPHMLAVDNYYKPKIGRYSLRSMVNPGITGLAQVSGLRGDLGDVEVQMKKRVLADAFYVRNWSFVLDLIIILKTILLMVGGDKKAK</sequence>
<protein>
    <submittedName>
        <fullName evidence="9">Glycosyl transferase</fullName>
    </submittedName>
</protein>
<accession>A0A086ARJ0</accession>
<evidence type="ECO:0000313" key="9">
    <source>
        <dbReference type="EMBL" id="KFF19304.1"/>
    </source>
</evidence>
<dbReference type="KEGG" id="cpip:CJF12_15400"/>
<feature type="transmembrane region" description="Helical" evidence="7">
    <location>
        <begin position="432"/>
        <end position="450"/>
    </location>
</feature>
<dbReference type="Pfam" id="PF02397">
    <property type="entry name" value="Bac_transf"/>
    <property type="match status" value="1"/>
</dbReference>
<feature type="domain" description="Bacterial sugar transferase" evidence="8">
    <location>
        <begin position="264"/>
        <end position="448"/>
    </location>
</feature>
<feature type="transmembrane region" description="Helical" evidence="7">
    <location>
        <begin position="269"/>
        <end position="291"/>
    </location>
</feature>
<dbReference type="eggNOG" id="COG2148">
    <property type="taxonomic scope" value="Bacteria"/>
</dbReference>
<dbReference type="OrthoDB" id="9808602at2"/>
<dbReference type="STRING" id="558152.IQ37_16280"/>
<organism evidence="9 10">
    <name type="scientific">Chryseobacterium piperi</name>
    <dbReference type="NCBI Taxonomy" id="558152"/>
    <lineage>
        <taxon>Bacteria</taxon>
        <taxon>Pseudomonadati</taxon>
        <taxon>Bacteroidota</taxon>
        <taxon>Flavobacteriia</taxon>
        <taxon>Flavobacteriales</taxon>
        <taxon>Weeksellaceae</taxon>
        <taxon>Chryseobacterium group</taxon>
        <taxon>Chryseobacterium</taxon>
    </lineage>
</organism>
<dbReference type="PANTHER" id="PTHR30576:SF0">
    <property type="entry name" value="UNDECAPRENYL-PHOSPHATE N-ACETYLGALACTOSAMINYL 1-PHOSPHATE TRANSFERASE-RELATED"/>
    <property type="match status" value="1"/>
</dbReference>
<dbReference type="PANTHER" id="PTHR30576">
    <property type="entry name" value="COLANIC BIOSYNTHESIS UDP-GLUCOSE LIPID CARRIER TRANSFERASE"/>
    <property type="match status" value="1"/>
</dbReference>
<keyword evidence="6 7" id="KW-0472">Membrane</keyword>
<dbReference type="AlphaFoldDB" id="A0A086ARJ0"/>
<dbReference type="RefSeq" id="WP_034686818.1">
    <property type="nucleotide sequence ID" value="NZ_CP023049.2"/>
</dbReference>
<feature type="transmembrane region" description="Helical" evidence="7">
    <location>
        <begin position="110"/>
        <end position="132"/>
    </location>
</feature>
<reference evidence="9 10" key="1">
    <citation type="submission" date="2014-07" db="EMBL/GenBank/DDBJ databases">
        <title>Genome of Chryseobacterium piperi CTM.</title>
        <authorList>
            <person name="Pipes S.E."/>
            <person name="Stropko S.J."/>
            <person name="Newman J.D."/>
        </authorList>
    </citation>
    <scope>NUCLEOTIDE SEQUENCE [LARGE SCALE GENOMIC DNA]</scope>
    <source>
        <strain evidence="9 10">CTM</strain>
    </source>
</reference>
<comment type="similarity">
    <text evidence="2">Belongs to the bacterial sugar transferase family.</text>
</comment>
<evidence type="ECO:0000256" key="5">
    <source>
        <dbReference type="ARBA" id="ARBA00022989"/>
    </source>
</evidence>
<dbReference type="InterPro" id="IPR017475">
    <property type="entry name" value="EPS_sugar_tfrase"/>
</dbReference>
<dbReference type="GO" id="GO:0016780">
    <property type="term" value="F:phosphotransferase activity, for other substituted phosphate groups"/>
    <property type="evidence" value="ECO:0007669"/>
    <property type="project" value="TreeGrafter"/>
</dbReference>
<keyword evidence="10" id="KW-1185">Reference proteome</keyword>
<comment type="caution">
    <text evidence="9">The sequence shown here is derived from an EMBL/GenBank/DDBJ whole genome shotgun (WGS) entry which is preliminary data.</text>
</comment>
<evidence type="ECO:0000256" key="3">
    <source>
        <dbReference type="ARBA" id="ARBA00022679"/>
    </source>
</evidence>
<evidence type="ECO:0000256" key="4">
    <source>
        <dbReference type="ARBA" id="ARBA00022692"/>
    </source>
</evidence>
<comment type="subcellular location">
    <subcellularLocation>
        <location evidence="1">Membrane</location>
        <topology evidence="1">Multi-pass membrane protein</topology>
    </subcellularLocation>
</comment>
<evidence type="ECO:0000259" key="8">
    <source>
        <dbReference type="Pfam" id="PF02397"/>
    </source>
</evidence>
<evidence type="ECO:0000256" key="1">
    <source>
        <dbReference type="ARBA" id="ARBA00004141"/>
    </source>
</evidence>
<evidence type="ECO:0000256" key="2">
    <source>
        <dbReference type="ARBA" id="ARBA00006464"/>
    </source>
</evidence>
<feature type="transmembrane region" description="Helical" evidence="7">
    <location>
        <begin position="43"/>
        <end position="61"/>
    </location>
</feature>
<dbReference type="GO" id="GO:0016020">
    <property type="term" value="C:membrane"/>
    <property type="evidence" value="ECO:0007669"/>
    <property type="project" value="UniProtKB-SubCell"/>
</dbReference>
<keyword evidence="5 7" id="KW-1133">Transmembrane helix</keyword>